<dbReference type="Proteomes" id="UP000622797">
    <property type="component" value="Unassembled WGS sequence"/>
</dbReference>
<evidence type="ECO:0000256" key="1">
    <source>
        <dbReference type="ARBA" id="ARBA00022980"/>
    </source>
</evidence>
<evidence type="ECO:0000256" key="2">
    <source>
        <dbReference type="ARBA" id="ARBA00023274"/>
    </source>
</evidence>
<dbReference type="EMBL" id="JABEXW010000134">
    <property type="protein sequence ID" value="KAF4970195.1"/>
    <property type="molecule type" value="Genomic_DNA"/>
</dbReference>
<name>A0A8H4U611_9HYPO</name>
<dbReference type="GO" id="GO:1990904">
    <property type="term" value="C:ribonucleoprotein complex"/>
    <property type="evidence" value="ECO:0007669"/>
    <property type="project" value="UniProtKB-KW"/>
</dbReference>
<evidence type="ECO:0000256" key="3">
    <source>
        <dbReference type="SAM" id="MobiDB-lite"/>
    </source>
</evidence>
<accession>A0A8H4U611</accession>
<keyword evidence="1" id="KW-0689">Ribosomal protein</keyword>
<dbReference type="Gene3D" id="2.40.50.140">
    <property type="entry name" value="Nucleic acid-binding proteins"/>
    <property type="match status" value="1"/>
</dbReference>
<feature type="domain" description="Large ribosomal subunit protein uL2 RNA-binding" evidence="4">
    <location>
        <begin position="2"/>
        <end position="55"/>
    </location>
</feature>
<reference evidence="5" key="1">
    <citation type="journal article" date="2020" name="BMC Genomics">
        <title>Correction to: Identification and distribution of gene clusters required for synthesis of sphingolipid metabolism inhibitors in diverse species of the filamentous fungus Fusarium.</title>
        <authorList>
            <person name="Kim H.S."/>
            <person name="Lohmar J.M."/>
            <person name="Busman M."/>
            <person name="Brown D.W."/>
            <person name="Naumann T.A."/>
            <person name="Divon H.H."/>
            <person name="Lysoe E."/>
            <person name="Uhlig S."/>
            <person name="Proctor R.H."/>
        </authorList>
    </citation>
    <scope>NUCLEOTIDE SEQUENCE</scope>
    <source>
        <strain evidence="5">NRRL 20472</strain>
    </source>
</reference>
<keyword evidence="2" id="KW-0687">Ribonucleoprotein</keyword>
<proteinExistence type="predicted"/>
<gene>
    <name evidence="5" type="ORF">FSARC_2712</name>
</gene>
<protein>
    <recommendedName>
        <fullName evidence="4">Large ribosomal subunit protein uL2 RNA-binding domain-containing protein</fullName>
    </recommendedName>
</protein>
<dbReference type="AlphaFoldDB" id="A0A8H4U611"/>
<evidence type="ECO:0000313" key="5">
    <source>
        <dbReference type="EMBL" id="KAF4970195.1"/>
    </source>
</evidence>
<dbReference type="InterPro" id="IPR012340">
    <property type="entry name" value="NA-bd_OB-fold"/>
</dbReference>
<evidence type="ECO:0000259" key="4">
    <source>
        <dbReference type="Pfam" id="PF00181"/>
    </source>
</evidence>
<dbReference type="InterPro" id="IPR022666">
    <property type="entry name" value="Ribosomal_uL2_RNA-bd_dom"/>
</dbReference>
<dbReference type="GO" id="GO:0005840">
    <property type="term" value="C:ribosome"/>
    <property type="evidence" value="ECO:0007669"/>
    <property type="project" value="UniProtKB-KW"/>
</dbReference>
<reference evidence="5" key="2">
    <citation type="submission" date="2020-05" db="EMBL/GenBank/DDBJ databases">
        <authorList>
            <person name="Kim H.-S."/>
            <person name="Proctor R.H."/>
            <person name="Brown D.W."/>
        </authorList>
    </citation>
    <scope>NUCLEOTIDE SEQUENCE</scope>
    <source>
        <strain evidence="5">NRRL 20472</strain>
    </source>
</reference>
<dbReference type="OrthoDB" id="10267824at2759"/>
<dbReference type="SUPFAM" id="SSF50249">
    <property type="entry name" value="Nucleic acid-binding proteins"/>
    <property type="match status" value="1"/>
</dbReference>
<comment type="caution">
    <text evidence="5">The sequence shown here is derived from an EMBL/GenBank/DDBJ whole genome shotgun (WGS) entry which is preliminary data.</text>
</comment>
<keyword evidence="6" id="KW-1185">Reference proteome</keyword>
<organism evidence="5 6">
    <name type="scientific">Fusarium sarcochroum</name>
    <dbReference type="NCBI Taxonomy" id="1208366"/>
    <lineage>
        <taxon>Eukaryota</taxon>
        <taxon>Fungi</taxon>
        <taxon>Dikarya</taxon>
        <taxon>Ascomycota</taxon>
        <taxon>Pezizomycotina</taxon>
        <taxon>Sordariomycetes</taxon>
        <taxon>Hypocreomycetidae</taxon>
        <taxon>Hypocreales</taxon>
        <taxon>Nectriaceae</taxon>
        <taxon>Fusarium</taxon>
        <taxon>Fusarium lateritium species complex</taxon>
    </lineage>
</organism>
<sequence>MGRVIRNQRKGRGSIFSQKAANTRLNKAPAKFRNLDFAERHGYLRGVVREIVHDAGKFPDELPDNF</sequence>
<evidence type="ECO:0000313" key="6">
    <source>
        <dbReference type="Proteomes" id="UP000622797"/>
    </source>
</evidence>
<dbReference type="FunFam" id="2.40.50.140:FF:000020">
    <property type="entry name" value="60S ribosomal protein L2"/>
    <property type="match status" value="1"/>
</dbReference>
<feature type="compositionally biased region" description="Basic residues" evidence="3">
    <location>
        <begin position="1"/>
        <end position="12"/>
    </location>
</feature>
<feature type="region of interest" description="Disordered" evidence="3">
    <location>
        <begin position="1"/>
        <end position="20"/>
    </location>
</feature>
<dbReference type="Pfam" id="PF00181">
    <property type="entry name" value="Ribosomal_L2_N"/>
    <property type="match status" value="1"/>
</dbReference>